<name>A0A0A9DTA6_ARUDO</name>
<protein>
    <submittedName>
        <fullName evidence="1">Uncharacterized protein</fullName>
    </submittedName>
</protein>
<accession>A0A0A9DTA6</accession>
<evidence type="ECO:0000313" key="1">
    <source>
        <dbReference type="EMBL" id="JAD86997.1"/>
    </source>
</evidence>
<sequence length="56" mass="6622">MDHEYKFMGLWTKYLFRNKNESSSFAIQISIVIFSDSSENLNSFLNLFWHLSGIQS</sequence>
<proteinExistence type="predicted"/>
<organism evidence="1">
    <name type="scientific">Arundo donax</name>
    <name type="common">Giant reed</name>
    <name type="synonym">Donax arundinaceus</name>
    <dbReference type="NCBI Taxonomy" id="35708"/>
    <lineage>
        <taxon>Eukaryota</taxon>
        <taxon>Viridiplantae</taxon>
        <taxon>Streptophyta</taxon>
        <taxon>Embryophyta</taxon>
        <taxon>Tracheophyta</taxon>
        <taxon>Spermatophyta</taxon>
        <taxon>Magnoliopsida</taxon>
        <taxon>Liliopsida</taxon>
        <taxon>Poales</taxon>
        <taxon>Poaceae</taxon>
        <taxon>PACMAD clade</taxon>
        <taxon>Arundinoideae</taxon>
        <taxon>Arundineae</taxon>
        <taxon>Arundo</taxon>
    </lineage>
</organism>
<dbReference type="AlphaFoldDB" id="A0A0A9DTA6"/>
<reference evidence="1" key="2">
    <citation type="journal article" date="2015" name="Data Brief">
        <title>Shoot transcriptome of the giant reed, Arundo donax.</title>
        <authorList>
            <person name="Barrero R.A."/>
            <person name="Guerrero F.D."/>
            <person name="Moolhuijzen P."/>
            <person name="Goolsby J.A."/>
            <person name="Tidwell J."/>
            <person name="Bellgard S.E."/>
            <person name="Bellgard M.I."/>
        </authorList>
    </citation>
    <scope>NUCLEOTIDE SEQUENCE</scope>
    <source>
        <tissue evidence="1">Shoot tissue taken approximately 20 cm above the soil surface</tissue>
    </source>
</reference>
<reference evidence="1" key="1">
    <citation type="submission" date="2014-09" db="EMBL/GenBank/DDBJ databases">
        <authorList>
            <person name="Magalhaes I.L.F."/>
            <person name="Oliveira U."/>
            <person name="Santos F.R."/>
            <person name="Vidigal T.H.D.A."/>
            <person name="Brescovit A.D."/>
            <person name="Santos A.J."/>
        </authorList>
    </citation>
    <scope>NUCLEOTIDE SEQUENCE</scope>
    <source>
        <tissue evidence="1">Shoot tissue taken approximately 20 cm above the soil surface</tissue>
    </source>
</reference>
<dbReference type="EMBL" id="GBRH01210898">
    <property type="protein sequence ID" value="JAD86997.1"/>
    <property type="molecule type" value="Transcribed_RNA"/>
</dbReference>